<name>A0AAU4K034_9NOCA</name>
<sequence length="207" mass="22911">MIPGRLHLAVPRRGTWTPSLPVSARWALLGLWCAEPLTRGIDYLRGDSALLSVNLTVIEQAMPLWAWGLFHVLAASLLAVGLIQRWRRVAIAGLHPLGAIYTTQAIGLTYQTLQRRSLQFEEVETVMVGAVLVLIAAITWCAWRQTDAVRVLQYTGAIALAALFYELLLIDGIRTPVLFFVIGLCYWIAAIGYSDERRLVVAASART</sequence>
<dbReference type="AlphaFoldDB" id="A0AAU4K034"/>
<dbReference type="Proteomes" id="UP001432128">
    <property type="component" value="Chromosome"/>
</dbReference>
<protein>
    <submittedName>
        <fullName evidence="2">Uncharacterized protein</fullName>
    </submittedName>
</protein>
<evidence type="ECO:0000256" key="1">
    <source>
        <dbReference type="SAM" id="Phobius"/>
    </source>
</evidence>
<dbReference type="KEGG" id="whr:OG579_17175"/>
<keyword evidence="1" id="KW-0812">Transmembrane</keyword>
<keyword evidence="3" id="KW-1185">Reference proteome</keyword>
<feature type="transmembrane region" description="Helical" evidence="1">
    <location>
        <begin position="177"/>
        <end position="194"/>
    </location>
</feature>
<gene>
    <name evidence="2" type="ORF">OG579_17175</name>
</gene>
<feature type="transmembrane region" description="Helical" evidence="1">
    <location>
        <begin position="125"/>
        <end position="145"/>
    </location>
</feature>
<evidence type="ECO:0000313" key="2">
    <source>
        <dbReference type="EMBL" id="WUM19420.1"/>
    </source>
</evidence>
<accession>A0AAU4K034</accession>
<keyword evidence="1" id="KW-0472">Membrane</keyword>
<keyword evidence="1" id="KW-1133">Transmembrane helix</keyword>
<dbReference type="EMBL" id="CP108021">
    <property type="protein sequence ID" value="WUM19420.1"/>
    <property type="molecule type" value="Genomic_DNA"/>
</dbReference>
<feature type="transmembrane region" description="Helical" evidence="1">
    <location>
        <begin position="64"/>
        <end position="83"/>
    </location>
</feature>
<evidence type="ECO:0000313" key="3">
    <source>
        <dbReference type="Proteomes" id="UP001432128"/>
    </source>
</evidence>
<proteinExistence type="predicted"/>
<reference evidence="2 3" key="1">
    <citation type="submission" date="2022-10" db="EMBL/GenBank/DDBJ databases">
        <title>The complete genomes of actinobacterial strains from the NBC collection.</title>
        <authorList>
            <person name="Joergensen T.S."/>
            <person name="Alvarez Arevalo M."/>
            <person name="Sterndorff E.B."/>
            <person name="Faurdal D."/>
            <person name="Vuksanovic O."/>
            <person name="Mourched A.-S."/>
            <person name="Charusanti P."/>
            <person name="Shaw S."/>
            <person name="Blin K."/>
            <person name="Weber T."/>
        </authorList>
    </citation>
    <scope>NUCLEOTIDE SEQUENCE [LARGE SCALE GENOMIC DNA]</scope>
    <source>
        <strain evidence="2 3">NBC_00319</strain>
    </source>
</reference>
<organism evidence="2 3">
    <name type="scientific">Williamsia herbipolensis</name>
    <dbReference type="NCBI Taxonomy" id="1603258"/>
    <lineage>
        <taxon>Bacteria</taxon>
        <taxon>Bacillati</taxon>
        <taxon>Actinomycetota</taxon>
        <taxon>Actinomycetes</taxon>
        <taxon>Mycobacteriales</taxon>
        <taxon>Nocardiaceae</taxon>
        <taxon>Williamsia</taxon>
    </lineage>
</organism>
<feature type="transmembrane region" description="Helical" evidence="1">
    <location>
        <begin position="151"/>
        <end position="170"/>
    </location>
</feature>
<dbReference type="RefSeq" id="WP_328856929.1">
    <property type="nucleotide sequence ID" value="NZ_CP108021.1"/>
</dbReference>